<evidence type="ECO:0000313" key="2">
    <source>
        <dbReference type="Proteomes" id="UP000001066"/>
    </source>
</evidence>
<sequence>MRIVTFAGNLTYIDEVVEKDKVTDIYVDKSFHYPEGRELHANGVNIHLVDTGIPPSGMEVIYRRLRIAKMLLFILEDIHDDIFFVDSDVVVENMPPFEKFDNVTPLCIPAILKPTSFVGEFCYPTTFYMPADKHDQLEKVLTDYVENGKYVTDPVDIFIHSKMGSVPIRYPGVCHYIRGEKVCLK</sequence>
<dbReference type="EMBL" id="AM087122">
    <property type="protein sequence ID" value="CAJ31659.1"/>
    <property type="molecule type" value="Genomic_DNA"/>
</dbReference>
<name>A7WKQ7_9VIRU</name>
<organism evidence="1 2">
    <name type="scientific">Betalipothrixvirus pezzuloense</name>
    <dbReference type="NCBI Taxonomy" id="346883"/>
    <lineage>
        <taxon>Viruses</taxon>
        <taxon>Adnaviria</taxon>
        <taxon>Zilligvirae</taxon>
        <taxon>Taleaviricota</taxon>
        <taxon>Tokiviricetes</taxon>
        <taxon>Ligamenvirales</taxon>
        <taxon>Lipothrixviridae</taxon>
        <taxon>Betalipothrixvirus</taxon>
    </lineage>
</organism>
<dbReference type="Proteomes" id="UP000001066">
    <property type="component" value="Segment"/>
</dbReference>
<keyword evidence="2" id="KW-1185">Reference proteome</keyword>
<evidence type="ECO:0000313" key="1">
    <source>
        <dbReference type="EMBL" id="CAJ31659.1"/>
    </source>
</evidence>
<protein>
    <submittedName>
        <fullName evidence="1">Uncharacterized protein</fullName>
    </submittedName>
</protein>
<dbReference type="KEGG" id="vg:5797947"/>
<reference evidence="1 2" key="1">
    <citation type="journal article" date="2008" name="J. Virol.">
        <title>Structure of the acidianus filamentous virus 3 and comparative genomics of related archaeal lipothrixviruses.</title>
        <authorList>
            <person name="Vestergaard G."/>
            <person name="Aramayo R."/>
            <person name="Basta T."/>
            <person name="Haring M."/>
            <person name="Peng X."/>
            <person name="Brugger K."/>
            <person name="Chen L."/>
            <person name="Rachel R."/>
            <person name="Boisset N."/>
            <person name="Garrett R.A."/>
            <person name="Prangishvili D."/>
        </authorList>
    </citation>
    <scope>NUCLEOTIDE SEQUENCE [LARGE SCALE GENOMIC DNA]</scope>
</reference>
<dbReference type="RefSeq" id="YP_001604263.1">
    <property type="nucleotide sequence ID" value="NC_010153.1"/>
</dbReference>
<dbReference type="OrthoDB" id="24954at10239"/>
<accession>A7WKQ7</accession>
<dbReference type="GeneID" id="5797947"/>
<proteinExistence type="predicted"/>